<organism evidence="2">
    <name type="scientific">uncultured Frankineae bacterium</name>
    <dbReference type="NCBI Taxonomy" id="437475"/>
    <lineage>
        <taxon>Bacteria</taxon>
        <taxon>Bacillati</taxon>
        <taxon>Actinomycetota</taxon>
        <taxon>Actinomycetes</taxon>
        <taxon>Frankiales</taxon>
        <taxon>environmental samples</taxon>
    </lineage>
</organism>
<name>A0A6J4KVI4_9ACTN</name>
<reference evidence="2" key="1">
    <citation type="submission" date="2020-02" db="EMBL/GenBank/DDBJ databases">
        <authorList>
            <person name="Meier V. D."/>
        </authorList>
    </citation>
    <scope>NUCLEOTIDE SEQUENCE</scope>
    <source>
        <strain evidence="2">AVDCRST_MAG16</strain>
    </source>
</reference>
<feature type="transmembrane region" description="Helical" evidence="1">
    <location>
        <begin position="132"/>
        <end position="150"/>
    </location>
</feature>
<feature type="transmembrane region" description="Helical" evidence="1">
    <location>
        <begin position="40"/>
        <end position="58"/>
    </location>
</feature>
<feature type="transmembrane region" description="Helical" evidence="1">
    <location>
        <begin position="180"/>
        <end position="197"/>
    </location>
</feature>
<keyword evidence="1" id="KW-0812">Transmembrane</keyword>
<feature type="transmembrane region" description="Helical" evidence="1">
    <location>
        <begin position="209"/>
        <end position="227"/>
    </location>
</feature>
<keyword evidence="1" id="KW-0472">Membrane</keyword>
<dbReference type="EMBL" id="CADCUE010000031">
    <property type="protein sequence ID" value="CAA9314535.1"/>
    <property type="molecule type" value="Genomic_DNA"/>
</dbReference>
<dbReference type="Pfam" id="PF04240">
    <property type="entry name" value="Caroten_synth"/>
    <property type="match status" value="1"/>
</dbReference>
<feature type="transmembrane region" description="Helical" evidence="1">
    <location>
        <begin position="70"/>
        <end position="92"/>
    </location>
</feature>
<protein>
    <submittedName>
        <fullName evidence="2">Carotenoid biosynthesis protein</fullName>
    </submittedName>
</protein>
<sequence>MSPARAVLRRVRDPSPALAAATVLLQICYPLVRGDARDLLTVVTVVVFFLTSVSHALVHRGARWTGRYVLITAGLGLLAEAVGTATGVPFGAYEYADSLGPQLLGVPVVIPLAWAMFAYPCLLVGQRLARTALGAAALGGLALASWDLFLDPQMVAAGHWRFSDVTTSLPGAPGIPLSNYLGWLLVAVLMLGLLQTLGRRRDGQVDDRVPAALFLWTWVSSVLANAAFFGRPLVALTGGVVMGLVAVPYALSLRRP</sequence>
<dbReference type="PANTHER" id="PTHR39419">
    <property type="entry name" value="SLL0814 PROTEIN"/>
    <property type="match status" value="1"/>
</dbReference>
<dbReference type="AlphaFoldDB" id="A0A6J4KVI4"/>
<evidence type="ECO:0000313" key="2">
    <source>
        <dbReference type="EMBL" id="CAA9314535.1"/>
    </source>
</evidence>
<proteinExistence type="predicted"/>
<accession>A0A6J4KVI4</accession>
<keyword evidence="1" id="KW-1133">Transmembrane helix</keyword>
<dbReference type="PANTHER" id="PTHR39419:SF1">
    <property type="entry name" value="SLL0814 PROTEIN"/>
    <property type="match status" value="1"/>
</dbReference>
<gene>
    <name evidence="2" type="ORF">AVDCRST_MAG16-528</name>
</gene>
<feature type="transmembrane region" description="Helical" evidence="1">
    <location>
        <begin position="104"/>
        <end position="125"/>
    </location>
</feature>
<feature type="transmembrane region" description="Helical" evidence="1">
    <location>
        <begin position="233"/>
        <end position="251"/>
    </location>
</feature>
<dbReference type="InterPro" id="IPR007354">
    <property type="entry name" value="CruF-like"/>
</dbReference>
<evidence type="ECO:0000256" key="1">
    <source>
        <dbReference type="SAM" id="Phobius"/>
    </source>
</evidence>